<comment type="catalytic activity">
    <reaction evidence="9">
        <text>an all-trans-polyprenyl diphosphate + 4-hydroxybenzoate = a 4-hydroxy-3-(all-trans-polyprenyl)benzoate + diphosphate</text>
        <dbReference type="Rhea" id="RHEA:44504"/>
        <dbReference type="Rhea" id="RHEA-COMP:9514"/>
        <dbReference type="Rhea" id="RHEA-COMP:9564"/>
        <dbReference type="ChEBI" id="CHEBI:17879"/>
        <dbReference type="ChEBI" id="CHEBI:33019"/>
        <dbReference type="ChEBI" id="CHEBI:58914"/>
        <dbReference type="ChEBI" id="CHEBI:78396"/>
        <dbReference type="EC" id="2.5.1.39"/>
    </reaction>
</comment>
<keyword evidence="9" id="KW-0999">Mitochondrion inner membrane</keyword>
<dbReference type="HAMAP" id="MF_01635">
    <property type="entry name" value="UbiA"/>
    <property type="match status" value="1"/>
</dbReference>
<accession>A0AAE0INH7</accession>
<dbReference type="PANTHER" id="PTHR11048">
    <property type="entry name" value="PRENYLTRANSFERASES"/>
    <property type="match status" value="1"/>
</dbReference>
<evidence type="ECO:0000256" key="2">
    <source>
        <dbReference type="ARBA" id="ARBA00004141"/>
    </source>
</evidence>
<dbReference type="Proteomes" id="UP001286456">
    <property type="component" value="Unassembled WGS sequence"/>
</dbReference>
<dbReference type="Gene3D" id="1.10.357.140">
    <property type="entry name" value="UbiA prenyltransferase"/>
    <property type="match status" value="1"/>
</dbReference>
<organism evidence="10 11">
    <name type="scientific">Cercophora scortea</name>
    <dbReference type="NCBI Taxonomy" id="314031"/>
    <lineage>
        <taxon>Eukaryota</taxon>
        <taxon>Fungi</taxon>
        <taxon>Dikarya</taxon>
        <taxon>Ascomycota</taxon>
        <taxon>Pezizomycotina</taxon>
        <taxon>Sordariomycetes</taxon>
        <taxon>Sordariomycetidae</taxon>
        <taxon>Sordariales</taxon>
        <taxon>Lasiosphaeriaceae</taxon>
        <taxon>Cercophora</taxon>
    </lineage>
</organism>
<dbReference type="PANTHER" id="PTHR11048:SF39">
    <property type="entry name" value="POLYPRENYL TRANSFERASE AUSN"/>
    <property type="match status" value="1"/>
</dbReference>
<dbReference type="GO" id="GO:0006744">
    <property type="term" value="P:ubiquinone biosynthetic process"/>
    <property type="evidence" value="ECO:0007669"/>
    <property type="project" value="UniProtKB-UniRule"/>
</dbReference>
<dbReference type="Pfam" id="PF01040">
    <property type="entry name" value="UbiA"/>
    <property type="match status" value="1"/>
</dbReference>
<reference evidence="10" key="2">
    <citation type="submission" date="2023-06" db="EMBL/GenBank/DDBJ databases">
        <authorList>
            <consortium name="Lawrence Berkeley National Laboratory"/>
            <person name="Haridas S."/>
            <person name="Hensen N."/>
            <person name="Bonometti L."/>
            <person name="Westerberg I."/>
            <person name="Brannstrom I.O."/>
            <person name="Guillou S."/>
            <person name="Cros-Aarteil S."/>
            <person name="Calhoun S."/>
            <person name="Kuo A."/>
            <person name="Mondo S."/>
            <person name="Pangilinan J."/>
            <person name="Riley R."/>
            <person name="Labutti K."/>
            <person name="Andreopoulos B."/>
            <person name="Lipzen A."/>
            <person name="Chen C."/>
            <person name="Yanf M."/>
            <person name="Daum C."/>
            <person name="Ng V."/>
            <person name="Clum A."/>
            <person name="Steindorff A."/>
            <person name="Ohm R."/>
            <person name="Martin F."/>
            <person name="Silar P."/>
            <person name="Natvig D."/>
            <person name="Lalanne C."/>
            <person name="Gautier V."/>
            <person name="Ament-Velasquez S.L."/>
            <person name="Kruys A."/>
            <person name="Hutchinson M.I."/>
            <person name="Powell A.J."/>
            <person name="Barry K."/>
            <person name="Miller A.N."/>
            <person name="Grigoriev I.V."/>
            <person name="Debuchy R."/>
            <person name="Gladieux P."/>
            <person name="Thoren M.H."/>
            <person name="Johannesson H."/>
        </authorList>
    </citation>
    <scope>NUCLEOTIDE SEQUENCE</scope>
    <source>
        <strain evidence="10">SMH4131-1</strain>
    </source>
</reference>
<dbReference type="Gene3D" id="1.20.120.1780">
    <property type="entry name" value="UbiA prenyltransferase"/>
    <property type="match status" value="1"/>
</dbReference>
<evidence type="ECO:0000256" key="4">
    <source>
        <dbReference type="ARBA" id="ARBA00005985"/>
    </source>
</evidence>
<comment type="function">
    <text evidence="9">Catalyzes the prenylation of para-hydroxybenzoate (PHB) with an all-trans polyprenyl group. Mediates the second step in the final reaction sequence of coenzyme Q (CoQ) biosynthesis, which is the condensation of the polyisoprenoid side chain with PHB, generating the first membrane-bound Q intermediate.</text>
</comment>
<proteinExistence type="inferred from homology"/>
<comment type="cofactor">
    <cofactor evidence="1 9">
        <name>Mg(2+)</name>
        <dbReference type="ChEBI" id="CHEBI:18420"/>
    </cofactor>
</comment>
<evidence type="ECO:0000256" key="3">
    <source>
        <dbReference type="ARBA" id="ARBA00004721"/>
    </source>
</evidence>
<dbReference type="InterPro" id="IPR039653">
    <property type="entry name" value="Prenyltransferase"/>
</dbReference>
<feature type="transmembrane region" description="Helical" evidence="9">
    <location>
        <begin position="212"/>
        <end position="230"/>
    </location>
</feature>
<dbReference type="GO" id="GO:0005743">
    <property type="term" value="C:mitochondrial inner membrane"/>
    <property type="evidence" value="ECO:0007669"/>
    <property type="project" value="UniProtKB-SubCell"/>
</dbReference>
<evidence type="ECO:0000256" key="7">
    <source>
        <dbReference type="ARBA" id="ARBA00022989"/>
    </source>
</evidence>
<name>A0AAE0INH7_9PEZI</name>
<evidence type="ECO:0000256" key="8">
    <source>
        <dbReference type="ARBA" id="ARBA00023136"/>
    </source>
</evidence>
<comment type="subcellular location">
    <subcellularLocation>
        <location evidence="2">Membrane</location>
        <topology evidence="2">Multi-pass membrane protein</topology>
    </subcellularLocation>
    <subcellularLocation>
        <location evidence="9">Mitochondrion inner membrane</location>
        <topology evidence="9">Multi-pass membrane protein</topology>
        <orientation evidence="9">Matrix side</orientation>
    </subcellularLocation>
</comment>
<dbReference type="FunFam" id="1.20.120.1780:FF:000001">
    <property type="entry name" value="4-hydroxybenzoate octaprenyltransferase"/>
    <property type="match status" value="1"/>
</dbReference>
<feature type="transmembrane region" description="Helical" evidence="9">
    <location>
        <begin position="134"/>
        <end position="153"/>
    </location>
</feature>
<keyword evidence="9" id="KW-0496">Mitochondrion</keyword>
<evidence type="ECO:0000256" key="9">
    <source>
        <dbReference type="HAMAP-Rule" id="MF_03189"/>
    </source>
</evidence>
<keyword evidence="11" id="KW-1185">Reference proteome</keyword>
<evidence type="ECO:0000256" key="1">
    <source>
        <dbReference type="ARBA" id="ARBA00001946"/>
    </source>
</evidence>
<feature type="transmembrane region" description="Helical" evidence="9">
    <location>
        <begin position="180"/>
        <end position="200"/>
    </location>
</feature>
<sequence length="355" mass="38343">MTAGTHEKPMVSTNTRTKPQTLSQQYGGLHAGSWVDRLPPSWIPYVQLSRLSPPAGFFLIVFPHLFGVLHAACTLGPASSIEQVARVSLLLVGGSFFCNNASHAWNDLVDAPIDAWIARTRTRPIPRGAISRRAAFVFTVSQAVGAGVFLLGLPRDTSFTVLPNIFGTAYYPFAKRHTHLAQLVLGVCLTWGIMVGSSAMGVYQPWWDPSTVCLFVGSIMWVVIFDTIYAHQDLADDLRVGVKSTAVLFGSWAREILWVLGAGMVAALAASGYYGRMGLAYYALTVGGCAVSMGAMVAKVDLKDPASCWTWFSQGFWSTGVAIASGLLVEFGMQNRGAVLNLTHAAGKDFWMSLL</sequence>
<comment type="pathway">
    <text evidence="9">Cofactor biosynthesis; ubiquinone biosynthesis.</text>
</comment>
<gene>
    <name evidence="10" type="ORF">B0T19DRAFT_461690</name>
</gene>
<feature type="transmembrane region" description="Helical" evidence="9">
    <location>
        <begin position="279"/>
        <end position="297"/>
    </location>
</feature>
<keyword evidence="9" id="KW-0414">Isoprene biosynthesis</keyword>
<reference evidence="10" key="1">
    <citation type="journal article" date="2023" name="Mol. Phylogenet. Evol.">
        <title>Genome-scale phylogeny and comparative genomics of the fungal order Sordariales.</title>
        <authorList>
            <person name="Hensen N."/>
            <person name="Bonometti L."/>
            <person name="Westerberg I."/>
            <person name="Brannstrom I.O."/>
            <person name="Guillou S."/>
            <person name="Cros-Aarteil S."/>
            <person name="Calhoun S."/>
            <person name="Haridas S."/>
            <person name="Kuo A."/>
            <person name="Mondo S."/>
            <person name="Pangilinan J."/>
            <person name="Riley R."/>
            <person name="LaButti K."/>
            <person name="Andreopoulos B."/>
            <person name="Lipzen A."/>
            <person name="Chen C."/>
            <person name="Yan M."/>
            <person name="Daum C."/>
            <person name="Ng V."/>
            <person name="Clum A."/>
            <person name="Steindorff A."/>
            <person name="Ohm R.A."/>
            <person name="Martin F."/>
            <person name="Silar P."/>
            <person name="Natvig D.O."/>
            <person name="Lalanne C."/>
            <person name="Gautier V."/>
            <person name="Ament-Velasquez S.L."/>
            <person name="Kruys A."/>
            <person name="Hutchinson M.I."/>
            <person name="Powell A.J."/>
            <person name="Barry K."/>
            <person name="Miller A.N."/>
            <person name="Grigoriev I.V."/>
            <person name="Debuchy R."/>
            <person name="Gladieux P."/>
            <person name="Hiltunen Thoren M."/>
            <person name="Johannesson H."/>
        </authorList>
    </citation>
    <scope>NUCLEOTIDE SEQUENCE</scope>
    <source>
        <strain evidence="10">SMH4131-1</strain>
    </source>
</reference>
<dbReference type="InterPro" id="IPR006370">
    <property type="entry name" value="HB_polyprenyltransferase-like"/>
</dbReference>
<evidence type="ECO:0000313" key="10">
    <source>
        <dbReference type="EMBL" id="KAK3328244.1"/>
    </source>
</evidence>
<dbReference type="GO" id="GO:0008412">
    <property type="term" value="F:4-hydroxybenzoate polyprenyltransferase activity"/>
    <property type="evidence" value="ECO:0007669"/>
    <property type="project" value="UniProtKB-EC"/>
</dbReference>
<comment type="pathway">
    <text evidence="3">Secondary metabolite biosynthesis; terpenoid biosynthesis.</text>
</comment>
<keyword evidence="6 9" id="KW-0812">Transmembrane</keyword>
<evidence type="ECO:0000256" key="5">
    <source>
        <dbReference type="ARBA" id="ARBA00022679"/>
    </source>
</evidence>
<feature type="transmembrane region" description="Helical" evidence="9">
    <location>
        <begin position="309"/>
        <end position="329"/>
    </location>
</feature>
<dbReference type="InterPro" id="IPR000537">
    <property type="entry name" value="UbiA_prenyltransferase"/>
</dbReference>
<keyword evidence="9" id="KW-0831">Ubiquinone biosynthesis</keyword>
<keyword evidence="5 9" id="KW-0808">Transferase</keyword>
<protein>
    <recommendedName>
        <fullName evidence="9">4-hydroxybenzoate polyprenyltransferase, mitochondrial</fullName>
        <shortName evidence="9">4-HB polyprenyltransferase</shortName>
        <ecNumber evidence="9">2.5.1.39</ecNumber>
    </recommendedName>
    <alternativeName>
        <fullName evidence="9">Para-hydroxybenzoate--polyprenyltransferase</fullName>
        <shortName evidence="9">PHB:PPT</shortName>
        <shortName evidence="9">PHB:polyprenyltransferase</shortName>
    </alternativeName>
</protein>
<feature type="transmembrane region" description="Helical" evidence="9">
    <location>
        <begin position="256"/>
        <end position="274"/>
    </location>
</feature>
<evidence type="ECO:0000256" key="6">
    <source>
        <dbReference type="ARBA" id="ARBA00022692"/>
    </source>
</evidence>
<keyword evidence="8 9" id="KW-0472">Membrane</keyword>
<dbReference type="EMBL" id="JAUEPO010000003">
    <property type="protein sequence ID" value="KAK3328244.1"/>
    <property type="molecule type" value="Genomic_DNA"/>
</dbReference>
<dbReference type="InterPro" id="IPR044878">
    <property type="entry name" value="UbiA_sf"/>
</dbReference>
<dbReference type="AlphaFoldDB" id="A0AAE0INH7"/>
<dbReference type="EC" id="2.5.1.39" evidence="9"/>
<comment type="caution">
    <text evidence="10">The sequence shown here is derived from an EMBL/GenBank/DDBJ whole genome shotgun (WGS) entry which is preliminary data.</text>
</comment>
<keyword evidence="7 9" id="KW-1133">Transmembrane helix</keyword>
<dbReference type="GO" id="GO:0008299">
    <property type="term" value="P:isoprenoid biosynthetic process"/>
    <property type="evidence" value="ECO:0007669"/>
    <property type="project" value="UniProtKB-UniRule"/>
</dbReference>
<evidence type="ECO:0000313" key="11">
    <source>
        <dbReference type="Proteomes" id="UP001286456"/>
    </source>
</evidence>
<comment type="similarity">
    <text evidence="4 9">Belongs to the UbiA prenyltransferase family.</text>
</comment>
<dbReference type="CDD" id="cd13959">
    <property type="entry name" value="PT_UbiA_COQ2"/>
    <property type="match status" value="1"/>
</dbReference>